<protein>
    <submittedName>
        <fullName evidence="2">Response regulator receiver and ANTAR domain protein</fullName>
    </submittedName>
</protein>
<dbReference type="EMBL" id="CP000851">
    <property type="protein sequence ID" value="ABV87133.1"/>
    <property type="molecule type" value="Genomic_DNA"/>
</dbReference>
<accession>A8H3J6</accession>
<organism evidence="2 3">
    <name type="scientific">Shewanella pealeana (strain ATCC 700345 / ANG-SQ1)</name>
    <dbReference type="NCBI Taxonomy" id="398579"/>
    <lineage>
        <taxon>Bacteria</taxon>
        <taxon>Pseudomonadati</taxon>
        <taxon>Pseudomonadota</taxon>
        <taxon>Gammaproteobacteria</taxon>
        <taxon>Alteromonadales</taxon>
        <taxon>Shewanellaceae</taxon>
        <taxon>Shewanella</taxon>
    </lineage>
</organism>
<dbReference type="InterPro" id="IPR005561">
    <property type="entry name" value="ANTAR"/>
</dbReference>
<dbReference type="GO" id="GO:0003723">
    <property type="term" value="F:RNA binding"/>
    <property type="evidence" value="ECO:0007669"/>
    <property type="project" value="InterPro"/>
</dbReference>
<proteinExistence type="predicted"/>
<dbReference type="STRING" id="398579.Spea_1810"/>
<keyword evidence="3" id="KW-1185">Reference proteome</keyword>
<dbReference type="KEGG" id="spl:Spea_1810"/>
<evidence type="ECO:0000259" key="1">
    <source>
        <dbReference type="SMART" id="SM01012"/>
    </source>
</evidence>
<dbReference type="Pfam" id="PF03861">
    <property type="entry name" value="ANTAR"/>
    <property type="match status" value="1"/>
</dbReference>
<dbReference type="eggNOG" id="COG3707">
    <property type="taxonomic scope" value="Bacteria"/>
</dbReference>
<dbReference type="HOGENOM" id="CLU_119074_0_0_6"/>
<evidence type="ECO:0000313" key="2">
    <source>
        <dbReference type="EMBL" id="ABV87133.1"/>
    </source>
</evidence>
<dbReference type="Gene3D" id="1.10.10.10">
    <property type="entry name" value="Winged helix-like DNA-binding domain superfamily/Winged helix DNA-binding domain"/>
    <property type="match status" value="1"/>
</dbReference>
<dbReference type="OrthoDB" id="6260155at2"/>
<dbReference type="AlphaFoldDB" id="A8H3J6"/>
<dbReference type="SMART" id="SM01012">
    <property type="entry name" value="ANTAR"/>
    <property type="match status" value="1"/>
</dbReference>
<evidence type="ECO:0000313" key="3">
    <source>
        <dbReference type="Proteomes" id="UP000002608"/>
    </source>
</evidence>
<dbReference type="SUPFAM" id="SSF52172">
    <property type="entry name" value="CheY-like"/>
    <property type="match status" value="1"/>
</dbReference>
<dbReference type="Proteomes" id="UP000002608">
    <property type="component" value="Chromosome"/>
</dbReference>
<dbReference type="RefSeq" id="WP_012155053.1">
    <property type="nucleotide sequence ID" value="NC_009901.1"/>
</dbReference>
<dbReference type="InterPro" id="IPR036388">
    <property type="entry name" value="WH-like_DNA-bd_sf"/>
</dbReference>
<name>A8H3J6_SHEPA</name>
<sequence>MRILMVAPHVAVNEQNKDEMKLVPGKVKALELAVNSVGHQFLQLTDLSRLETIALDSESDLLLLSVERFNEVHLRFIIRLMAFSAIPVIVTAEQINQQTLATLIACGRITYAPKCISPERVNAIIELAVTRFECANKIQLTLQELQTELADQQLIQLAKSNLQQTGLSELQAHKKLQQLAMEHGRSLVATAKALCG</sequence>
<reference evidence="2 3" key="1">
    <citation type="submission" date="2007-10" db="EMBL/GenBank/DDBJ databases">
        <title>Complete sequence of Shewanella pealeana ATCC 700345.</title>
        <authorList>
            <consortium name="US DOE Joint Genome Institute"/>
            <person name="Copeland A."/>
            <person name="Lucas S."/>
            <person name="Lapidus A."/>
            <person name="Barry K."/>
            <person name="Glavina del Rio T."/>
            <person name="Dalin E."/>
            <person name="Tice H."/>
            <person name="Pitluck S."/>
            <person name="Chertkov O."/>
            <person name="Brettin T."/>
            <person name="Bruce D."/>
            <person name="Detter J.C."/>
            <person name="Han C."/>
            <person name="Schmutz J."/>
            <person name="Larimer F."/>
            <person name="Land M."/>
            <person name="Hauser L."/>
            <person name="Kyrpides N."/>
            <person name="Kim E."/>
            <person name="Zhao J.-S.Z."/>
            <person name="Manno D."/>
            <person name="Hawari J."/>
            <person name="Richardson P."/>
        </authorList>
    </citation>
    <scope>NUCLEOTIDE SEQUENCE [LARGE SCALE GENOMIC DNA]</scope>
    <source>
        <strain evidence="3">ATCC 700345 / ANG-SQ1</strain>
    </source>
</reference>
<feature type="domain" description="ANTAR" evidence="1">
    <location>
        <begin position="141"/>
        <end position="195"/>
    </location>
</feature>
<gene>
    <name evidence="2" type="ordered locus">Spea_1810</name>
</gene>
<dbReference type="InterPro" id="IPR011006">
    <property type="entry name" value="CheY-like_superfamily"/>
</dbReference>